<dbReference type="Proteomes" id="UP001152747">
    <property type="component" value="Unassembled WGS sequence"/>
</dbReference>
<dbReference type="EMBL" id="CANHGI010000005">
    <property type="protein sequence ID" value="CAI5452340.1"/>
    <property type="molecule type" value="Genomic_DNA"/>
</dbReference>
<protein>
    <submittedName>
        <fullName evidence="1">Uncharacterized protein</fullName>
    </submittedName>
</protein>
<proteinExistence type="predicted"/>
<organism evidence="1 2">
    <name type="scientific">Caenorhabditis angaria</name>
    <dbReference type="NCBI Taxonomy" id="860376"/>
    <lineage>
        <taxon>Eukaryota</taxon>
        <taxon>Metazoa</taxon>
        <taxon>Ecdysozoa</taxon>
        <taxon>Nematoda</taxon>
        <taxon>Chromadorea</taxon>
        <taxon>Rhabditida</taxon>
        <taxon>Rhabditina</taxon>
        <taxon>Rhabditomorpha</taxon>
        <taxon>Rhabditoidea</taxon>
        <taxon>Rhabditidae</taxon>
        <taxon>Peloderinae</taxon>
        <taxon>Caenorhabditis</taxon>
    </lineage>
</organism>
<reference evidence="1" key="1">
    <citation type="submission" date="2022-11" db="EMBL/GenBank/DDBJ databases">
        <authorList>
            <person name="Kikuchi T."/>
        </authorList>
    </citation>
    <scope>NUCLEOTIDE SEQUENCE</scope>
    <source>
        <strain evidence="1">PS1010</strain>
    </source>
</reference>
<gene>
    <name evidence="1" type="ORF">CAMP_LOCUS14977</name>
</gene>
<accession>A0A9P1IWC9</accession>
<evidence type="ECO:0000313" key="2">
    <source>
        <dbReference type="Proteomes" id="UP001152747"/>
    </source>
</evidence>
<name>A0A9P1IWC9_9PELO</name>
<keyword evidence="2" id="KW-1185">Reference proteome</keyword>
<comment type="caution">
    <text evidence="1">The sequence shown here is derived from an EMBL/GenBank/DDBJ whole genome shotgun (WGS) entry which is preliminary data.</text>
</comment>
<sequence>MQSIYHWKSVRIRRNLNFDRVGSIAYAITKFRRTSNIKSRLEIGISLTETSPCLKVTKNLQQHLPTIRTLHLPNNNNNNIR</sequence>
<dbReference type="AlphaFoldDB" id="A0A9P1IWC9"/>
<evidence type="ECO:0000313" key="1">
    <source>
        <dbReference type="EMBL" id="CAI5452340.1"/>
    </source>
</evidence>